<comment type="caution">
    <text evidence="1">The sequence shown here is derived from an EMBL/GenBank/DDBJ whole genome shotgun (WGS) entry which is preliminary data.</text>
</comment>
<evidence type="ECO:0008006" key="3">
    <source>
        <dbReference type="Google" id="ProtNLM"/>
    </source>
</evidence>
<dbReference type="RefSeq" id="WP_123899348.1">
    <property type="nucleotide sequence ID" value="NZ_RPFJ01000114.1"/>
</dbReference>
<keyword evidence="2" id="KW-1185">Reference proteome</keyword>
<gene>
    <name evidence="1" type="ORF">EGM88_15760</name>
</gene>
<dbReference type="OrthoDB" id="1288875at2"/>
<dbReference type="Proteomes" id="UP000270856">
    <property type="component" value="Unassembled WGS sequence"/>
</dbReference>
<evidence type="ECO:0000313" key="1">
    <source>
        <dbReference type="EMBL" id="RPD90073.1"/>
    </source>
</evidence>
<dbReference type="SUPFAM" id="SSF52058">
    <property type="entry name" value="L domain-like"/>
    <property type="match status" value="1"/>
</dbReference>
<dbReference type="AlphaFoldDB" id="A0A3N4NSC7"/>
<name>A0A3N4NSC7_9FLAO</name>
<proteinExistence type="predicted"/>
<reference evidence="1 2" key="1">
    <citation type="submission" date="2018-11" db="EMBL/GenBank/DDBJ databases">
        <title>Aureibaculum marinum gen. nov., sp. nov., a member of the family Flavobacteriaceae isolated from the Bohai Sea.</title>
        <authorList>
            <person name="Ji X."/>
        </authorList>
    </citation>
    <scope>NUCLEOTIDE SEQUENCE [LARGE SCALE GENOMIC DNA]</scope>
    <source>
        <strain evidence="1 2">BH-SD17</strain>
    </source>
</reference>
<dbReference type="EMBL" id="RPFJ01000114">
    <property type="protein sequence ID" value="RPD90073.1"/>
    <property type="molecule type" value="Genomic_DNA"/>
</dbReference>
<organism evidence="1 2">
    <name type="scientific">Aureibaculum marinum</name>
    <dbReference type="NCBI Taxonomy" id="2487930"/>
    <lineage>
        <taxon>Bacteria</taxon>
        <taxon>Pseudomonadati</taxon>
        <taxon>Bacteroidota</taxon>
        <taxon>Flavobacteriia</taxon>
        <taxon>Flavobacteriales</taxon>
        <taxon>Flavobacteriaceae</taxon>
        <taxon>Aureibaculum</taxon>
    </lineage>
</organism>
<accession>A0A3N4NSC7</accession>
<sequence length="272" mass="32032">MFIENFDFLSKDEVLSLIEEKGVVRISIDEKPKNTENFKHLAVVLKEKKDVQLVIYGRDENWVKLEYFKDLVDIEHIEFHLITSPRLDNIDGISNFKSLRTIEFHYIYKRSIDLTELLQCNQLKNIVFEEKLTKKQHLTLEKMENLEYAKLKGLDASLFSNPFINITELVLYSVQNMETFEVIFPNIKRITIYDSNKVKSIDFLIKLKKLEFLNIIGMNSVVQIPDLSNLEKLDSLSYMNMKRVENKILYNESRTKIRIAKVANNSTLNYHA</sequence>
<protein>
    <recommendedName>
        <fullName evidence="3">Leucine-rich repeat domain-containing protein</fullName>
    </recommendedName>
</protein>
<evidence type="ECO:0000313" key="2">
    <source>
        <dbReference type="Proteomes" id="UP000270856"/>
    </source>
</evidence>
<dbReference type="Gene3D" id="3.80.10.10">
    <property type="entry name" value="Ribonuclease Inhibitor"/>
    <property type="match status" value="1"/>
</dbReference>
<dbReference type="InterPro" id="IPR032675">
    <property type="entry name" value="LRR_dom_sf"/>
</dbReference>